<dbReference type="OrthoDB" id="132880at2157"/>
<dbReference type="Proteomes" id="UP000199215">
    <property type="component" value="Unassembled WGS sequence"/>
</dbReference>
<dbReference type="EMBL" id="FNWU01000005">
    <property type="protein sequence ID" value="SEH53770.1"/>
    <property type="molecule type" value="Genomic_DNA"/>
</dbReference>
<keyword evidence="2" id="KW-1185">Reference proteome</keyword>
<reference evidence="1 2" key="1">
    <citation type="submission" date="2016-10" db="EMBL/GenBank/DDBJ databases">
        <authorList>
            <person name="de Groot N.N."/>
        </authorList>
    </citation>
    <scope>NUCLEOTIDE SEQUENCE [LARGE SCALE GENOMIC DNA]</scope>
    <source>
        <strain evidence="1 2">IBRC-M10418</strain>
    </source>
</reference>
<evidence type="ECO:0008006" key="3">
    <source>
        <dbReference type="Google" id="ProtNLM"/>
    </source>
</evidence>
<protein>
    <recommendedName>
        <fullName evidence="3">DUF429 domain-containing protein</fullName>
    </recommendedName>
</protein>
<accession>A0A1H6J4L8</accession>
<organism evidence="1 2">
    <name type="scientific">Halopenitus malekzadehii</name>
    <dbReference type="NCBI Taxonomy" id="1267564"/>
    <lineage>
        <taxon>Archaea</taxon>
        <taxon>Methanobacteriati</taxon>
        <taxon>Methanobacteriota</taxon>
        <taxon>Stenosarchaea group</taxon>
        <taxon>Halobacteria</taxon>
        <taxon>Halobacteriales</taxon>
        <taxon>Haloferacaceae</taxon>
        <taxon>Halopenitus</taxon>
    </lineage>
</organism>
<dbReference type="AlphaFoldDB" id="A0A1H6J4L8"/>
<evidence type="ECO:0000313" key="2">
    <source>
        <dbReference type="Proteomes" id="UP000199215"/>
    </source>
</evidence>
<dbReference type="RefSeq" id="WP_092817112.1">
    <property type="nucleotide sequence ID" value="NZ_FNWU01000005.1"/>
</dbReference>
<name>A0A1H6J4L8_9EURY</name>
<proteinExistence type="predicted"/>
<evidence type="ECO:0000313" key="1">
    <source>
        <dbReference type="EMBL" id="SEH53770.1"/>
    </source>
</evidence>
<dbReference type="STRING" id="1267564.SAMN05192561_10596"/>
<gene>
    <name evidence="1" type="ORF">SAMN05192561_10596</name>
</gene>
<sequence>MTNCSIPENLSVLLGVDWAGDHWLCLEHRPNSAAPHPATYDSIKDVWEDYDDGHDIDRLCIDIPIRLPTGPNERAVDNFFIKYRQLLNSRAVYKELIAVCGK</sequence>